<keyword evidence="1" id="KW-0802">TPR repeat</keyword>
<evidence type="ECO:0000313" key="2">
    <source>
        <dbReference type="EMBL" id="RMA97885.1"/>
    </source>
</evidence>
<protein>
    <recommendedName>
        <fullName evidence="4">Tetratricopeptide repeat protein</fullName>
    </recommendedName>
</protein>
<dbReference type="Pfam" id="PF13174">
    <property type="entry name" value="TPR_6"/>
    <property type="match status" value="2"/>
</dbReference>
<evidence type="ECO:0000313" key="3">
    <source>
        <dbReference type="Proteomes" id="UP000280842"/>
    </source>
</evidence>
<dbReference type="AlphaFoldDB" id="A0A3M0BTL1"/>
<feature type="repeat" description="TPR" evidence="1">
    <location>
        <begin position="253"/>
        <end position="286"/>
    </location>
</feature>
<dbReference type="SUPFAM" id="SSF48452">
    <property type="entry name" value="TPR-like"/>
    <property type="match status" value="1"/>
</dbReference>
<name>A0A3M0BTL1_9AQUI</name>
<dbReference type="InterPro" id="IPR036680">
    <property type="entry name" value="SPOR-like_sf"/>
</dbReference>
<dbReference type="Proteomes" id="UP000280842">
    <property type="component" value="Unassembled WGS sequence"/>
</dbReference>
<dbReference type="Gene3D" id="3.30.70.1070">
    <property type="entry name" value="Sporulation related repeat"/>
    <property type="match status" value="1"/>
</dbReference>
<dbReference type="InterPro" id="IPR011990">
    <property type="entry name" value="TPR-like_helical_dom_sf"/>
</dbReference>
<keyword evidence="3" id="KW-1185">Reference proteome</keyword>
<feature type="repeat" description="TPR" evidence="1">
    <location>
        <begin position="190"/>
        <end position="223"/>
    </location>
</feature>
<proteinExistence type="predicted"/>
<organism evidence="2 3">
    <name type="scientific">Hydrogenothermus marinus</name>
    <dbReference type="NCBI Taxonomy" id="133270"/>
    <lineage>
        <taxon>Bacteria</taxon>
        <taxon>Pseudomonadati</taxon>
        <taxon>Aquificota</taxon>
        <taxon>Aquificia</taxon>
        <taxon>Aquificales</taxon>
        <taxon>Hydrogenothermaceae</taxon>
        <taxon>Hydrogenothermus</taxon>
    </lineage>
</organism>
<dbReference type="EMBL" id="REFO01000010">
    <property type="protein sequence ID" value="RMA97885.1"/>
    <property type="molecule type" value="Genomic_DNA"/>
</dbReference>
<reference evidence="2 3" key="1">
    <citation type="submission" date="2018-10" db="EMBL/GenBank/DDBJ databases">
        <title>Genomic Encyclopedia of Archaeal and Bacterial Type Strains, Phase II (KMG-II): from individual species to whole genera.</title>
        <authorList>
            <person name="Goeker M."/>
        </authorList>
    </citation>
    <scope>NUCLEOTIDE SEQUENCE [LARGE SCALE GENOMIC DNA]</scope>
    <source>
        <strain evidence="2 3">VM1</strain>
    </source>
</reference>
<dbReference type="Gene3D" id="1.25.40.10">
    <property type="entry name" value="Tetratricopeptide repeat domain"/>
    <property type="match status" value="2"/>
</dbReference>
<dbReference type="InterPro" id="IPR019734">
    <property type="entry name" value="TPR_rpt"/>
</dbReference>
<accession>A0A3M0BTL1</accession>
<dbReference type="RefSeq" id="WP_121922646.1">
    <property type="nucleotide sequence ID" value="NZ_REFO01000010.1"/>
</dbReference>
<dbReference type="GO" id="GO:0042834">
    <property type="term" value="F:peptidoglycan binding"/>
    <property type="evidence" value="ECO:0007669"/>
    <property type="project" value="InterPro"/>
</dbReference>
<comment type="caution">
    <text evidence="2">The sequence shown here is derived from an EMBL/GenBank/DDBJ whole genome shotgun (WGS) entry which is preliminary data.</text>
</comment>
<sequence>MRVLIILLFIFSFSFAGKNPELQKLLAIIQGSFNDKVYTITIQKAKEYLQKAPKDDKYREKVLEILAYSYIKSGNLEGLKTLLPNLETENISKDAKINIYKLAYSSFKNPDDKVDVLLKLYNETKDSKYLISAVDILFENKKWEEITHLPYDKEINHIKAFAYYKLGKYQAFLDYTQDLSKFKNDKKILDNIYYYRGLSYLKLNKKDLAIKEFEKIENKTPDILKFLADYYIKSKKFEKAEEYLKPLIKYDKAFASFYLGLIYENKKEYQKAYKYYKNLLKEENDYSKLATVKILKLKAKKLVPKEDFYSIRIVLYKKQETAKKFIEKHNLNQCFIYPYKHFYGVYCGLYLDKEQAKEHLKEFRKKTKVKDILVDKINI</sequence>
<dbReference type="PROSITE" id="PS50005">
    <property type="entry name" value="TPR"/>
    <property type="match status" value="2"/>
</dbReference>
<dbReference type="SMART" id="SM00028">
    <property type="entry name" value="TPR"/>
    <property type="match status" value="2"/>
</dbReference>
<gene>
    <name evidence="2" type="ORF">CLV39_0515</name>
</gene>
<evidence type="ECO:0000256" key="1">
    <source>
        <dbReference type="PROSITE-ProRule" id="PRU00339"/>
    </source>
</evidence>
<dbReference type="OrthoDB" id="10687at2"/>
<evidence type="ECO:0008006" key="4">
    <source>
        <dbReference type="Google" id="ProtNLM"/>
    </source>
</evidence>